<dbReference type="InterPro" id="IPR050336">
    <property type="entry name" value="Chromosome_partition/occlusion"/>
</dbReference>
<name>A0A7C3CKT1_9BACT</name>
<evidence type="ECO:0000256" key="3">
    <source>
        <dbReference type="ARBA" id="ARBA00023125"/>
    </source>
</evidence>
<organism evidence="5">
    <name type="scientific">Thermosulfurimonas dismutans</name>
    <dbReference type="NCBI Taxonomy" id="999894"/>
    <lineage>
        <taxon>Bacteria</taxon>
        <taxon>Pseudomonadati</taxon>
        <taxon>Thermodesulfobacteriota</taxon>
        <taxon>Thermodesulfobacteria</taxon>
        <taxon>Thermodesulfobacteriales</taxon>
        <taxon>Thermodesulfobacteriaceae</taxon>
        <taxon>Thermosulfurimonas</taxon>
    </lineage>
</organism>
<keyword evidence="3" id="KW-0238">DNA-binding</keyword>
<sequence>MPEKKTRKRLGRGLAALLPETEGELRTVPLERILPSPFQPRKRFNPAELEELARSIRDRGILQPLLVREIAPETYELVAGERRLRAAKMAGLSEIPVLVKHLSDEEALAVALIENLQREDLNPLEEAEGYRRLQEEFGYSQEEIARKVGRDRSTIANSLRLLRLPPEVQEDLWEGRLSAGHARALLSLEDRELILAARQEILRRGLSVRETERLVRRLKEGRPRRKKAPPDPDLEALATELSRWCGGKVKIEMGRKGPRFRFDFDDLETAERFVEALRRLFSL</sequence>
<dbReference type="PANTHER" id="PTHR33375:SF1">
    <property type="entry name" value="CHROMOSOME-PARTITIONING PROTEIN PARB-RELATED"/>
    <property type="match status" value="1"/>
</dbReference>
<evidence type="ECO:0000313" key="5">
    <source>
        <dbReference type="EMBL" id="HFC97312.1"/>
    </source>
</evidence>
<reference evidence="5" key="1">
    <citation type="journal article" date="2020" name="mSystems">
        <title>Genome- and Community-Level Interaction Insights into Carbon Utilization and Element Cycling Functions of Hydrothermarchaeota in Hydrothermal Sediment.</title>
        <authorList>
            <person name="Zhou Z."/>
            <person name="Liu Y."/>
            <person name="Xu W."/>
            <person name="Pan J."/>
            <person name="Luo Z.H."/>
            <person name="Li M."/>
        </authorList>
    </citation>
    <scope>NUCLEOTIDE SEQUENCE [LARGE SCALE GENOMIC DNA]</scope>
    <source>
        <strain evidence="5">HyVt-483</strain>
    </source>
</reference>
<dbReference type="GO" id="GO:0005694">
    <property type="term" value="C:chromosome"/>
    <property type="evidence" value="ECO:0007669"/>
    <property type="project" value="TreeGrafter"/>
</dbReference>
<dbReference type="SUPFAM" id="SSF109709">
    <property type="entry name" value="KorB DNA-binding domain-like"/>
    <property type="match status" value="1"/>
</dbReference>
<dbReference type="FunFam" id="3.90.1530.30:FF:000001">
    <property type="entry name" value="Chromosome partitioning protein ParB"/>
    <property type="match status" value="1"/>
</dbReference>
<dbReference type="Pfam" id="PF02195">
    <property type="entry name" value="ParB_N"/>
    <property type="match status" value="1"/>
</dbReference>
<dbReference type="PANTHER" id="PTHR33375">
    <property type="entry name" value="CHROMOSOME-PARTITIONING PROTEIN PARB-RELATED"/>
    <property type="match status" value="1"/>
</dbReference>
<evidence type="ECO:0000259" key="4">
    <source>
        <dbReference type="SMART" id="SM00470"/>
    </source>
</evidence>
<protein>
    <submittedName>
        <fullName evidence="5">ParB/RepB/Spo0J family partition protein</fullName>
    </submittedName>
</protein>
<dbReference type="AlphaFoldDB" id="A0A7C3CKT1"/>
<feature type="domain" description="ParB-like N-terminal" evidence="4">
    <location>
        <begin position="26"/>
        <end position="116"/>
    </location>
</feature>
<keyword evidence="2" id="KW-0159">Chromosome partition</keyword>
<dbReference type="Gene3D" id="3.90.1530.30">
    <property type="match status" value="1"/>
</dbReference>
<comment type="similarity">
    <text evidence="1">Belongs to the ParB family.</text>
</comment>
<dbReference type="CDD" id="cd16393">
    <property type="entry name" value="SPO0J_N"/>
    <property type="match status" value="1"/>
</dbReference>
<dbReference type="Gene3D" id="1.10.10.2830">
    <property type="match status" value="1"/>
</dbReference>
<gene>
    <name evidence="5" type="ORF">ENJ40_02475</name>
</gene>
<dbReference type="GO" id="GO:0007059">
    <property type="term" value="P:chromosome segregation"/>
    <property type="evidence" value="ECO:0007669"/>
    <property type="project" value="UniProtKB-KW"/>
</dbReference>
<dbReference type="InterPro" id="IPR004437">
    <property type="entry name" value="ParB/RepB/Spo0J"/>
</dbReference>
<dbReference type="InterPro" id="IPR041468">
    <property type="entry name" value="HTH_ParB/Spo0J"/>
</dbReference>
<dbReference type="Proteomes" id="UP000886043">
    <property type="component" value="Unassembled WGS sequence"/>
</dbReference>
<dbReference type="FunFam" id="1.10.10.2830:FF:000001">
    <property type="entry name" value="Chromosome partitioning protein ParB"/>
    <property type="match status" value="1"/>
</dbReference>
<comment type="caution">
    <text evidence="5">The sequence shown here is derived from an EMBL/GenBank/DDBJ whole genome shotgun (WGS) entry which is preliminary data.</text>
</comment>
<dbReference type="EMBL" id="DRMH01000022">
    <property type="protein sequence ID" value="HFC97312.1"/>
    <property type="molecule type" value="Genomic_DNA"/>
</dbReference>
<dbReference type="SUPFAM" id="SSF110849">
    <property type="entry name" value="ParB/Sulfiredoxin"/>
    <property type="match status" value="1"/>
</dbReference>
<proteinExistence type="inferred from homology"/>
<evidence type="ECO:0000256" key="2">
    <source>
        <dbReference type="ARBA" id="ARBA00022829"/>
    </source>
</evidence>
<dbReference type="SMART" id="SM00470">
    <property type="entry name" value="ParB"/>
    <property type="match status" value="1"/>
</dbReference>
<accession>A0A7C3CKT1</accession>
<dbReference type="InterPro" id="IPR036086">
    <property type="entry name" value="ParB/Sulfiredoxin_sf"/>
</dbReference>
<dbReference type="InterPro" id="IPR003115">
    <property type="entry name" value="ParB_N"/>
</dbReference>
<dbReference type="Pfam" id="PF17762">
    <property type="entry name" value="HTH_ParB"/>
    <property type="match status" value="1"/>
</dbReference>
<dbReference type="NCBIfam" id="TIGR00180">
    <property type="entry name" value="parB_part"/>
    <property type="match status" value="1"/>
</dbReference>
<dbReference type="GO" id="GO:0045881">
    <property type="term" value="P:positive regulation of sporulation resulting in formation of a cellular spore"/>
    <property type="evidence" value="ECO:0007669"/>
    <property type="project" value="TreeGrafter"/>
</dbReference>
<dbReference type="GO" id="GO:0003677">
    <property type="term" value="F:DNA binding"/>
    <property type="evidence" value="ECO:0007669"/>
    <property type="project" value="UniProtKB-KW"/>
</dbReference>
<evidence type="ECO:0000256" key="1">
    <source>
        <dbReference type="ARBA" id="ARBA00006295"/>
    </source>
</evidence>